<evidence type="ECO:0000256" key="1">
    <source>
        <dbReference type="SAM" id="MobiDB-lite"/>
    </source>
</evidence>
<evidence type="ECO:0000313" key="3">
    <source>
        <dbReference type="Proteomes" id="UP001388673"/>
    </source>
</evidence>
<proteinExistence type="predicted"/>
<reference evidence="2 3" key="1">
    <citation type="journal article" date="2024" name="bioRxiv">
        <title>Comparative genomics of Cryptococcus and Kwoniella reveals pathogenesis evolution and contrasting karyotype dynamics via intercentromeric recombination or chromosome fusion.</title>
        <authorList>
            <person name="Coelho M.A."/>
            <person name="David-Palma M."/>
            <person name="Shea T."/>
            <person name="Bowers K."/>
            <person name="McGinley-Smith S."/>
            <person name="Mohammad A.W."/>
            <person name="Gnirke A."/>
            <person name="Yurkov A.M."/>
            <person name="Nowrousian M."/>
            <person name="Sun S."/>
            <person name="Cuomo C.A."/>
            <person name="Heitman J."/>
        </authorList>
    </citation>
    <scope>NUCLEOTIDE SEQUENCE [LARGE SCALE GENOMIC DNA]</scope>
    <source>
        <strain evidence="2 3">CBS 13917</strain>
    </source>
</reference>
<organism evidence="2 3">
    <name type="scientific">Kwoniella newhampshirensis</name>
    <dbReference type="NCBI Taxonomy" id="1651941"/>
    <lineage>
        <taxon>Eukaryota</taxon>
        <taxon>Fungi</taxon>
        <taxon>Dikarya</taxon>
        <taxon>Basidiomycota</taxon>
        <taxon>Agaricomycotina</taxon>
        <taxon>Tremellomycetes</taxon>
        <taxon>Tremellales</taxon>
        <taxon>Cryptococcaceae</taxon>
        <taxon>Kwoniella</taxon>
    </lineage>
</organism>
<feature type="compositionally biased region" description="Polar residues" evidence="1">
    <location>
        <begin position="562"/>
        <end position="577"/>
    </location>
</feature>
<sequence>MGSASSTMSASPALDPPGKQDPSSLTFSVNDVMSSVTTSSSGSKTNDGQASDVAALRAAALRSKRGGSTPRASSPVPVREPAILSTASSSPSSKQSAPSLLKAGPPKTHSLDARITRMLPSKAIGANAVGEKEEGEISEDDEEPVERHAGECRASRSRAWSGKRKSKSRSHSPTKRRSFSKPSVPHPEQHPLPLDQPPGPARKSSDESRPDDTAKLMSVKVADSVASAPSEISLSEARDYMEIIRNLIHEGVSPDTLVQKGATPKYVMAVCEEIVQGTKKRKALWLETREWQVDSEPPVEEGSGPVDVERKSPSPDVAISVSTAVETGRKLSTSSEDSAELTLVERMSPPKNSSLRLQPSSSWTPPSPSFPTARQSAAYSQAIRIESYKPGPKVNAHLQETPDIVPEPSIVPSAATASHPTGPPSSIQMLSGPSRLPQDKQSSVQDGEVFQPRRKKRSGARDLDNGLSANADVVLNYEDETAAPSQPSTRSVPERRRPPPPIFDSPPDPPATSFPPSEPTVMLPPQTALNSTRTELEAALANALLETRRKALESMRRRRAAQESTTGLATQAENPQTAPTLEVIGPTIEEVELEKTIEEQMAELERDMLNSYPQPVTTRADDDMDIDEPEEGEITAPSPPIVISAQATSISIPDSLPSHNRPRGKKRALAEDLMETRAVTAPPRTLPPRRRPFWAMQRPQKLILHLDDSSDSSEDEGENTTSSDTPLLDPSFSASQAQLDENIRSLQERIAKLKAKKAKQEMKHHDTSERSASITPSLSDNSHLEQYKPVGTVRHDSTMSADVRQLTKELVEVEAQAEAMAARADPIVDEPIIVDNEPDVSRVEFTATEVRPRSVSPSVIQTTGTMSEAIASPLPPRSDVRLQDMFYH</sequence>
<feature type="region of interest" description="Disordered" evidence="1">
    <location>
        <begin position="554"/>
        <end position="577"/>
    </location>
</feature>
<accession>A0AAW0YS22</accession>
<feature type="compositionally biased region" description="Acidic residues" evidence="1">
    <location>
        <begin position="709"/>
        <end position="718"/>
    </location>
</feature>
<feature type="compositionally biased region" description="Low complexity" evidence="1">
    <location>
        <begin position="81"/>
        <end position="101"/>
    </location>
</feature>
<dbReference type="AlphaFoldDB" id="A0AAW0YS22"/>
<feature type="region of interest" description="Disordered" evidence="1">
    <location>
        <begin position="757"/>
        <end position="783"/>
    </location>
</feature>
<evidence type="ECO:0000313" key="2">
    <source>
        <dbReference type="EMBL" id="KAK8845428.1"/>
    </source>
</evidence>
<feature type="compositionally biased region" description="Pro residues" evidence="1">
    <location>
        <begin position="499"/>
        <end position="518"/>
    </location>
</feature>
<feature type="compositionally biased region" description="Acidic residues" evidence="1">
    <location>
        <begin position="133"/>
        <end position="144"/>
    </location>
</feature>
<feature type="compositionally biased region" description="Polar residues" evidence="1">
    <location>
        <begin position="320"/>
        <end position="336"/>
    </location>
</feature>
<feature type="compositionally biased region" description="Basic and acidic residues" evidence="1">
    <location>
        <begin position="145"/>
        <end position="154"/>
    </location>
</feature>
<dbReference type="EMBL" id="JBCAWK010000012">
    <property type="protein sequence ID" value="KAK8845428.1"/>
    <property type="molecule type" value="Genomic_DNA"/>
</dbReference>
<feature type="region of interest" description="Disordered" evidence="1">
    <location>
        <begin position="707"/>
        <end position="731"/>
    </location>
</feature>
<feature type="compositionally biased region" description="Polar residues" evidence="1">
    <location>
        <begin position="1"/>
        <end position="10"/>
    </location>
</feature>
<dbReference type="KEGG" id="kne:92183399"/>
<feature type="compositionally biased region" description="Basic and acidic residues" evidence="1">
    <location>
        <begin position="203"/>
        <end position="214"/>
    </location>
</feature>
<protein>
    <submittedName>
        <fullName evidence="2">Uncharacterized protein</fullName>
    </submittedName>
</protein>
<feature type="compositionally biased region" description="Polar residues" evidence="1">
    <location>
        <begin position="415"/>
        <end position="431"/>
    </location>
</feature>
<feature type="region of interest" description="Disordered" evidence="1">
    <location>
        <begin position="1"/>
        <end position="230"/>
    </location>
</feature>
<dbReference type="RefSeq" id="XP_066800236.1">
    <property type="nucleotide sequence ID" value="XM_066949228.1"/>
</dbReference>
<feature type="region of interest" description="Disordered" evidence="1">
    <location>
        <begin position="650"/>
        <end position="694"/>
    </location>
</feature>
<dbReference type="Proteomes" id="UP001388673">
    <property type="component" value="Unassembled WGS sequence"/>
</dbReference>
<comment type="caution">
    <text evidence="2">The sequence shown here is derived from an EMBL/GenBank/DDBJ whole genome shotgun (WGS) entry which is preliminary data.</text>
</comment>
<keyword evidence="3" id="KW-1185">Reference proteome</keyword>
<feature type="region of interest" description="Disordered" evidence="1">
    <location>
        <begin position="292"/>
        <end position="528"/>
    </location>
</feature>
<feature type="compositionally biased region" description="Basic and acidic residues" evidence="1">
    <location>
        <begin position="758"/>
        <end position="769"/>
    </location>
</feature>
<name>A0AAW0YS22_9TREE</name>
<dbReference type="GeneID" id="92183399"/>
<feature type="compositionally biased region" description="Basic residues" evidence="1">
    <location>
        <begin position="161"/>
        <end position="179"/>
    </location>
</feature>
<gene>
    <name evidence="2" type="ORF">IAR55_006141</name>
</gene>
<feature type="compositionally biased region" description="Polar residues" evidence="1">
    <location>
        <begin position="770"/>
        <end position="781"/>
    </location>
</feature>
<feature type="compositionally biased region" description="Low complexity" evidence="1">
    <location>
        <begin position="28"/>
        <end position="45"/>
    </location>
</feature>